<dbReference type="UniPathway" id="UPA00286"/>
<evidence type="ECO:0000313" key="9">
    <source>
        <dbReference type="EMBL" id="OJF91673.1"/>
    </source>
</evidence>
<evidence type="ECO:0000256" key="5">
    <source>
        <dbReference type="ARBA" id="ARBA00022764"/>
    </source>
</evidence>
<dbReference type="GO" id="GO:0042121">
    <property type="term" value="P:alginic acid biosynthetic process"/>
    <property type="evidence" value="ECO:0007669"/>
    <property type="project" value="UniProtKB-UniPathway"/>
</dbReference>
<comment type="subcellular location">
    <subcellularLocation>
        <location evidence="1">Periplasm</location>
    </subcellularLocation>
</comment>
<dbReference type="GO" id="GO:0042597">
    <property type="term" value="C:periplasmic space"/>
    <property type="evidence" value="ECO:0007669"/>
    <property type="project" value="UniProtKB-SubCell"/>
</dbReference>
<gene>
    <name evidence="9" type="ORF">AX760_23195</name>
</gene>
<feature type="signal peptide" evidence="7">
    <location>
        <begin position="1"/>
        <end position="21"/>
    </location>
</feature>
<evidence type="ECO:0000313" key="10">
    <source>
        <dbReference type="Proteomes" id="UP000182661"/>
    </source>
</evidence>
<keyword evidence="10" id="KW-1185">Reference proteome</keyword>
<feature type="chain" id="PRO_5024820268" description="AlgX/AlgJ SGNH hydrolase-like domain-containing protein" evidence="7">
    <location>
        <begin position="22"/>
        <end position="353"/>
    </location>
</feature>
<reference evidence="9 10" key="1">
    <citation type="submission" date="2016-02" db="EMBL/GenBank/DDBJ databases">
        <title>Genome sequencing of a beta-galactosidase producing bacteria Rhizobium sp. 59.</title>
        <authorList>
            <person name="Wang D."/>
            <person name="Kot W."/>
            <person name="Qin Y."/>
            <person name="Hansen L."/>
            <person name="Naqvi K."/>
            <person name="Rensing C."/>
        </authorList>
    </citation>
    <scope>NUCLEOTIDE SEQUENCE [LARGE SCALE GENOMIC DNA]</scope>
    <source>
        <strain evidence="9 10">59</strain>
    </source>
</reference>
<accession>A0A657LMZ6</accession>
<keyword evidence="5" id="KW-0574">Periplasm</keyword>
<keyword evidence="6" id="KW-0016">Alginate biosynthesis</keyword>
<comment type="pathway">
    <text evidence="2">Glycan biosynthesis; alginate biosynthesis.</text>
</comment>
<dbReference type="InterPro" id="IPR031811">
    <property type="entry name" value="ALGX/ALGJ_SGNH-like"/>
</dbReference>
<feature type="domain" description="AlgX/AlgJ SGNH hydrolase-like" evidence="8">
    <location>
        <begin position="75"/>
        <end position="337"/>
    </location>
</feature>
<protein>
    <recommendedName>
        <fullName evidence="8">AlgX/AlgJ SGNH hydrolase-like domain-containing protein</fullName>
    </recommendedName>
</protein>
<dbReference type="AlphaFoldDB" id="A0A657LMZ6"/>
<dbReference type="GO" id="GO:0016740">
    <property type="term" value="F:transferase activity"/>
    <property type="evidence" value="ECO:0007669"/>
    <property type="project" value="UniProtKB-KW"/>
</dbReference>
<evidence type="ECO:0000256" key="6">
    <source>
        <dbReference type="ARBA" id="ARBA00022841"/>
    </source>
</evidence>
<evidence type="ECO:0000256" key="3">
    <source>
        <dbReference type="ARBA" id="ARBA00022679"/>
    </source>
</evidence>
<proteinExistence type="predicted"/>
<evidence type="ECO:0000259" key="8">
    <source>
        <dbReference type="Pfam" id="PF16822"/>
    </source>
</evidence>
<evidence type="ECO:0000256" key="7">
    <source>
        <dbReference type="SAM" id="SignalP"/>
    </source>
</evidence>
<sequence length="353" mass="38887">MICVLVFGVILTASFTLTFNAKDLSISQYQDVITGKFTSKVESAYEKNVPFHSAAVHLFNAISFNLFGEARTGALVGRDGWLFTTEEFSWSRRSEDNLAAAFERVLEVRSVLKAKGADLVVLPVPAKAAVAANKLGDLILPSRNAGVYDRFRTFLEDKNIRSVDLQRAYDIPGADRLFLVSDTHWSTEGSSVAARTACNEISTLKPLHEMTFEAKTRMEVLHVGDLSKFIDMGWFAPASVHAADRIVGIDAAMIISDADSLFADSTHQNDPAIPLALVGTSYSANSTWSFEDHLKLACGMDVLNYSQEGRGPFEPMSAFLKTIEKGPIAPIVVWEIPVRYLDDLDRDALRKTL</sequence>
<dbReference type="EMBL" id="LSRP01000123">
    <property type="protein sequence ID" value="OJF91673.1"/>
    <property type="molecule type" value="Genomic_DNA"/>
</dbReference>
<organism evidence="9 10">
    <name type="scientific">Pararhizobium antarcticum</name>
    <dbReference type="NCBI Taxonomy" id="1798805"/>
    <lineage>
        <taxon>Bacteria</taxon>
        <taxon>Pseudomonadati</taxon>
        <taxon>Pseudomonadota</taxon>
        <taxon>Alphaproteobacteria</taxon>
        <taxon>Hyphomicrobiales</taxon>
        <taxon>Rhizobiaceae</taxon>
        <taxon>Rhizobium/Agrobacterium group</taxon>
        <taxon>Pararhizobium</taxon>
    </lineage>
</organism>
<evidence type="ECO:0000256" key="4">
    <source>
        <dbReference type="ARBA" id="ARBA00022729"/>
    </source>
</evidence>
<evidence type="ECO:0000256" key="2">
    <source>
        <dbReference type="ARBA" id="ARBA00005182"/>
    </source>
</evidence>
<evidence type="ECO:0000256" key="1">
    <source>
        <dbReference type="ARBA" id="ARBA00004418"/>
    </source>
</evidence>
<dbReference type="Pfam" id="PF16822">
    <property type="entry name" value="ALGX"/>
    <property type="match status" value="1"/>
</dbReference>
<keyword evidence="4 7" id="KW-0732">Signal</keyword>
<keyword evidence="3" id="KW-0808">Transferase</keyword>
<comment type="caution">
    <text evidence="9">The sequence shown here is derived from an EMBL/GenBank/DDBJ whole genome shotgun (WGS) entry which is preliminary data.</text>
</comment>
<dbReference type="Proteomes" id="UP000182661">
    <property type="component" value="Unassembled WGS sequence"/>
</dbReference>
<name>A0A657LMZ6_9HYPH</name>